<dbReference type="CDD" id="cd22952">
    <property type="entry name" value="ART10-like"/>
    <property type="match status" value="1"/>
</dbReference>
<evidence type="ECO:0000313" key="3">
    <source>
        <dbReference type="Proteomes" id="UP001165120"/>
    </source>
</evidence>
<proteinExistence type="predicted"/>
<evidence type="ECO:0000256" key="1">
    <source>
        <dbReference type="SAM" id="MobiDB-lite"/>
    </source>
</evidence>
<reference evidence="2" key="1">
    <citation type="submission" date="2023-04" db="EMBL/GenBank/DDBJ databases">
        <title>Candida boidinii NBRC 10035.</title>
        <authorList>
            <person name="Ichikawa N."/>
            <person name="Sato H."/>
            <person name="Tonouchi N."/>
        </authorList>
    </citation>
    <scope>NUCLEOTIDE SEQUENCE</scope>
    <source>
        <strain evidence="2">NBRC 10035</strain>
    </source>
</reference>
<protein>
    <submittedName>
        <fullName evidence="2">Unnamed protein product</fullName>
    </submittedName>
</protein>
<feature type="compositionally biased region" description="Polar residues" evidence="1">
    <location>
        <begin position="544"/>
        <end position="572"/>
    </location>
</feature>
<name>A0A9W6WAE6_CANBO</name>
<feature type="compositionally biased region" description="Polar residues" evidence="1">
    <location>
        <begin position="511"/>
        <end position="536"/>
    </location>
</feature>
<gene>
    <name evidence="2" type="ORF">Cboi02_000336300</name>
</gene>
<feature type="region of interest" description="Disordered" evidence="1">
    <location>
        <begin position="198"/>
        <end position="225"/>
    </location>
</feature>
<organism evidence="2 3">
    <name type="scientific">Candida boidinii</name>
    <name type="common">Yeast</name>
    <dbReference type="NCBI Taxonomy" id="5477"/>
    <lineage>
        <taxon>Eukaryota</taxon>
        <taxon>Fungi</taxon>
        <taxon>Dikarya</taxon>
        <taxon>Ascomycota</taxon>
        <taxon>Saccharomycotina</taxon>
        <taxon>Pichiomycetes</taxon>
        <taxon>Pichiales</taxon>
        <taxon>Pichiaceae</taxon>
        <taxon>Ogataea</taxon>
        <taxon>Ogataea/Candida clade</taxon>
    </lineage>
</organism>
<dbReference type="Proteomes" id="UP001165120">
    <property type="component" value="Unassembled WGS sequence"/>
</dbReference>
<keyword evidence="3" id="KW-1185">Reference proteome</keyword>
<feature type="region of interest" description="Disordered" evidence="1">
    <location>
        <begin position="507"/>
        <end position="575"/>
    </location>
</feature>
<accession>A0A9W6WAE6</accession>
<sequence>MIPELNNSSSNRPLNIIRKNSGGALFDDLIGKQQHHMISILPPSLSDLKDKAMIKYFIKVTCKRSNFFKNNIRLIKPFIFLPVDNINLTKSNDQRMYVRNNFTIKNKLPEIVAVYDNSFSDSGFDDDYEVLNELKSKKKLLTTRIIQEEDFLSQHERRLVEIDSARRIKNYGNYSVYGEKSLLKSIFLSAEYDDEKKRIKETSKRQSDSTKRNSKDSSKNSTKDSQTSYQDKELWKIYENYQKKVNQYIEIDNLIRQFDDNKNKEFPKIKPVNLNLFFEARFRYPAFIVPSKKLNFRLYVLTKTPSERFKLFNEESSGLGKIYLQYLKIDLIKITKLRSANDLNNEFTEYETLLKLNNLNYRFDLKDCKESNLTDDITGRPLYELEIPNEFFRSQNLPDYIGPSFKTCNISRDYKLSISAGFSESKIKNFNSINDNSLGEIISSVELITKIKVLSGLEPFSESEFKNVFPGSQLTRGPISEELALQIARLSNLPIDDQIANANYRNERINDSNSGSNENLENPSGLRNSDQVSSIFNGKEGSSRDSPGSNDQSVLENTTINQNGTSRRSSANHILPSYDQVRRVDNDTRHRRRFLQADQYYRSDVW</sequence>
<evidence type="ECO:0000313" key="2">
    <source>
        <dbReference type="EMBL" id="GME71821.1"/>
    </source>
</evidence>
<dbReference type="EMBL" id="BSXN01001150">
    <property type="protein sequence ID" value="GME71821.1"/>
    <property type="molecule type" value="Genomic_DNA"/>
</dbReference>
<dbReference type="AlphaFoldDB" id="A0A9W6WAE6"/>
<comment type="caution">
    <text evidence="2">The sequence shown here is derived from an EMBL/GenBank/DDBJ whole genome shotgun (WGS) entry which is preliminary data.</text>
</comment>
<feature type="compositionally biased region" description="Basic and acidic residues" evidence="1">
    <location>
        <begin position="198"/>
        <end position="222"/>
    </location>
</feature>